<organism evidence="5">
    <name type="scientific">hydrothermal vent metagenome</name>
    <dbReference type="NCBI Taxonomy" id="652676"/>
    <lineage>
        <taxon>unclassified sequences</taxon>
        <taxon>metagenomes</taxon>
        <taxon>ecological metagenomes</taxon>
    </lineage>
</organism>
<dbReference type="InterPro" id="IPR039565">
    <property type="entry name" value="BamD-like"/>
</dbReference>
<accession>A0A3B0ZUZ4</accession>
<dbReference type="NCBIfam" id="TIGR03302">
    <property type="entry name" value="OM_YfiO"/>
    <property type="match status" value="1"/>
</dbReference>
<feature type="domain" description="Outer membrane lipoprotein BamD-like" evidence="4">
    <location>
        <begin position="45"/>
        <end position="244"/>
    </location>
</feature>
<keyword evidence="2" id="KW-0472">Membrane</keyword>
<dbReference type="InterPro" id="IPR011990">
    <property type="entry name" value="TPR-like_helical_dom_sf"/>
</dbReference>
<evidence type="ECO:0000259" key="4">
    <source>
        <dbReference type="Pfam" id="PF13525"/>
    </source>
</evidence>
<dbReference type="AlphaFoldDB" id="A0A3B0ZUZ4"/>
<proteinExistence type="predicted"/>
<gene>
    <name evidence="5" type="ORF">MNBD_GAMMA22-2672</name>
</gene>
<keyword evidence="3" id="KW-0998">Cell outer membrane</keyword>
<reference evidence="5" key="1">
    <citation type="submission" date="2018-06" db="EMBL/GenBank/DDBJ databases">
        <authorList>
            <person name="Zhirakovskaya E."/>
        </authorList>
    </citation>
    <scope>NUCLEOTIDE SEQUENCE</scope>
</reference>
<dbReference type="EMBL" id="UOFS01000006">
    <property type="protein sequence ID" value="VAW91232.1"/>
    <property type="molecule type" value="Genomic_DNA"/>
</dbReference>
<dbReference type="Gene3D" id="1.25.40.10">
    <property type="entry name" value="Tetratricopeptide repeat domain"/>
    <property type="match status" value="1"/>
</dbReference>
<dbReference type="Pfam" id="PF13525">
    <property type="entry name" value="YfiO"/>
    <property type="match status" value="1"/>
</dbReference>
<dbReference type="InterPro" id="IPR017689">
    <property type="entry name" value="BamD"/>
</dbReference>
<evidence type="ECO:0000256" key="1">
    <source>
        <dbReference type="ARBA" id="ARBA00022729"/>
    </source>
</evidence>
<evidence type="ECO:0000313" key="5">
    <source>
        <dbReference type="EMBL" id="VAW91232.1"/>
    </source>
</evidence>
<dbReference type="PROSITE" id="PS51257">
    <property type="entry name" value="PROKAR_LIPOPROTEIN"/>
    <property type="match status" value="1"/>
</dbReference>
<name>A0A3B0ZUZ4_9ZZZZ</name>
<evidence type="ECO:0000256" key="2">
    <source>
        <dbReference type="ARBA" id="ARBA00023136"/>
    </source>
</evidence>
<keyword evidence="1" id="KW-0732">Signal</keyword>
<sequence length="254" mass="29929">MNLNKLKTIFLFLLPIFILSCTTTPEDRNLNNKISNEAYQDSLNNYNELKFLFENKKYDEAYSLLNDMKENLPYSRHTKFGKILEIHSYYEQNKFDLTIQNATTFINSHPLHTRIDYVMYLRAISSFELNKSLYQHLSQIPKIITVNRSKVRRTFSYFSVLAQKYPKSTYFKNTVSKLKLLRQVLSDYELNDAYLLFDNAKYNDVVARVDYLIKSYPRSTNISKALKLQAKAYRSLGLVDTAKSIESNVRRNNQ</sequence>
<protein>
    <recommendedName>
        <fullName evidence="4">Outer membrane lipoprotein BamD-like domain-containing protein</fullName>
    </recommendedName>
</protein>
<evidence type="ECO:0000256" key="3">
    <source>
        <dbReference type="ARBA" id="ARBA00023237"/>
    </source>
</evidence>